<comment type="caution">
    <text evidence="5">The sequence shown here is derived from an EMBL/GenBank/DDBJ whole genome shotgun (WGS) entry which is preliminary data.</text>
</comment>
<keyword evidence="2 5" id="KW-0489">Methyltransferase</keyword>
<name>A0ABX2E329_9FLAO</name>
<dbReference type="Pfam" id="PF08241">
    <property type="entry name" value="Methyltransf_11"/>
    <property type="match status" value="1"/>
</dbReference>
<dbReference type="InterPro" id="IPR029063">
    <property type="entry name" value="SAM-dependent_MTases_sf"/>
</dbReference>
<dbReference type="Gene3D" id="3.40.50.150">
    <property type="entry name" value="Vaccinia Virus protein VP39"/>
    <property type="match status" value="1"/>
</dbReference>
<protein>
    <submittedName>
        <fullName evidence="5">Class I SAM-dependent methyltransferase</fullName>
    </submittedName>
</protein>
<dbReference type="Proteomes" id="UP000805085">
    <property type="component" value="Unassembled WGS sequence"/>
</dbReference>
<dbReference type="SUPFAM" id="SSF53335">
    <property type="entry name" value="S-adenosyl-L-methionine-dependent methyltransferases"/>
    <property type="match status" value="1"/>
</dbReference>
<keyword evidence="3" id="KW-0808">Transferase</keyword>
<dbReference type="PANTHER" id="PTHR44942">
    <property type="entry name" value="METHYLTRANSF_11 DOMAIN-CONTAINING PROTEIN"/>
    <property type="match status" value="1"/>
</dbReference>
<dbReference type="InterPro" id="IPR051052">
    <property type="entry name" value="Diverse_substrate_MTase"/>
</dbReference>
<accession>A0ABX2E329</accession>
<dbReference type="InterPro" id="IPR013216">
    <property type="entry name" value="Methyltransf_11"/>
</dbReference>
<sequence>MKSSIYNKIGINYNQTRKADPYLTEQFLKHLNPKKGGLYLDVGCGTGNYTNALQQKGFQFMGIDPSIEMLKQAHALNKNIEWNFAAAEKTNLDYQSIDGIMATLTLHHWPNITRAFSEFKYILKPNGKIVIFSSTPQQMKGYWLNHYFPKMLEDSMKQMPSFDAIETAMNLSGLKISKTELYNIKPDLEDQFLYCGKYNPELYFDESIRNGISSFCALANITEVEQGLHMLRNDIDSGKIDEIIKSYENNLGDYLYIIAEKTNL</sequence>
<evidence type="ECO:0000313" key="5">
    <source>
        <dbReference type="EMBL" id="NRD22895.1"/>
    </source>
</evidence>
<evidence type="ECO:0000256" key="1">
    <source>
        <dbReference type="ARBA" id="ARBA00008361"/>
    </source>
</evidence>
<dbReference type="GO" id="GO:0008168">
    <property type="term" value="F:methyltransferase activity"/>
    <property type="evidence" value="ECO:0007669"/>
    <property type="project" value="UniProtKB-KW"/>
</dbReference>
<feature type="domain" description="Methyltransferase type 11" evidence="4">
    <location>
        <begin position="40"/>
        <end position="131"/>
    </location>
</feature>
<dbReference type="RefSeq" id="WP_173300521.1">
    <property type="nucleotide sequence ID" value="NZ_JABRWQ010000002.1"/>
</dbReference>
<dbReference type="CDD" id="cd02440">
    <property type="entry name" value="AdoMet_MTases"/>
    <property type="match status" value="1"/>
</dbReference>
<dbReference type="GO" id="GO:0032259">
    <property type="term" value="P:methylation"/>
    <property type="evidence" value="ECO:0007669"/>
    <property type="project" value="UniProtKB-KW"/>
</dbReference>
<dbReference type="EMBL" id="JABRWQ010000002">
    <property type="protein sequence ID" value="NRD22895.1"/>
    <property type="molecule type" value="Genomic_DNA"/>
</dbReference>
<evidence type="ECO:0000259" key="4">
    <source>
        <dbReference type="Pfam" id="PF08241"/>
    </source>
</evidence>
<dbReference type="PANTHER" id="PTHR44942:SF4">
    <property type="entry name" value="METHYLTRANSFERASE TYPE 11 DOMAIN-CONTAINING PROTEIN"/>
    <property type="match status" value="1"/>
</dbReference>
<evidence type="ECO:0000256" key="2">
    <source>
        <dbReference type="ARBA" id="ARBA00022603"/>
    </source>
</evidence>
<reference evidence="5 6" key="1">
    <citation type="journal article" date="2015" name="Int. J. Syst. Evol. Microbiol.">
        <title>Winogradskyella litoriviva sp. nov., isolated from coastal seawater.</title>
        <authorList>
            <person name="Nedashkovskaya O.I."/>
            <person name="Kukhlevskiy A.D."/>
            <person name="Zhukova N.V."/>
            <person name="Kim S.J."/>
            <person name="Rhee S.K."/>
            <person name="Mikhailov V.V."/>
        </authorList>
    </citation>
    <scope>NUCLEOTIDE SEQUENCE [LARGE SCALE GENOMIC DNA]</scope>
    <source>
        <strain evidence="5 6">KMM6491</strain>
    </source>
</reference>
<evidence type="ECO:0000313" key="6">
    <source>
        <dbReference type="Proteomes" id="UP000805085"/>
    </source>
</evidence>
<organism evidence="5 6">
    <name type="scientific">Winogradskyella litoriviva</name>
    <dbReference type="NCBI Taxonomy" id="1220182"/>
    <lineage>
        <taxon>Bacteria</taxon>
        <taxon>Pseudomonadati</taxon>
        <taxon>Bacteroidota</taxon>
        <taxon>Flavobacteriia</taxon>
        <taxon>Flavobacteriales</taxon>
        <taxon>Flavobacteriaceae</taxon>
        <taxon>Winogradskyella</taxon>
    </lineage>
</organism>
<comment type="similarity">
    <text evidence="1">Belongs to the methyltransferase superfamily.</text>
</comment>
<keyword evidence="6" id="KW-1185">Reference proteome</keyword>
<gene>
    <name evidence="5" type="ORF">HNV10_06560</name>
</gene>
<evidence type="ECO:0000256" key="3">
    <source>
        <dbReference type="ARBA" id="ARBA00022679"/>
    </source>
</evidence>
<proteinExistence type="inferred from homology"/>